<protein>
    <submittedName>
        <fullName evidence="2">Uncharacterized protein</fullName>
    </submittedName>
</protein>
<feature type="transmembrane region" description="Helical" evidence="1">
    <location>
        <begin position="113"/>
        <end position="132"/>
    </location>
</feature>
<sequence length="435" mass="48686">MTPHHSDTGLQAVVKRFFTVSVTIIAAAVFLGAAGAFTGNHFLHRLHPYIFFVGFGNLAILLLNRYLTSAIYPELAIDPAKQMRYISSVLLALAAITVAVFMEWPLLKAATGLFLMILVTGPLREIFSTLSVGKIWKEVSVRYYIFDVLFLLNANLGLFTLGLKEAFPDTALIPFFVTQSSYFLGSSFPLSISVMGFLYTYAWRGSSGRELMKTLFSLWFYIFVGGVLIFLIVILIGHYFGMMLISHILLFGVMVMLGGFTLYLYNFFKKNFHHPALAFLLTGLALLFATSAFGILNIYYIKGIPFGHHPPIRIDKMWIYHAHTHAALLGWITFSFIGIIYIVMPSIMRTASLENLRSARALSALLDNTTMKKAFRQLTVLLFSATAVLLAFFLDNDMLLGSAGMLFGFAVIYLIKNLKPELYSETLTTLETHAK</sequence>
<feature type="transmembrane region" description="Helical" evidence="1">
    <location>
        <begin position="49"/>
        <end position="67"/>
    </location>
</feature>
<feature type="transmembrane region" description="Helical" evidence="1">
    <location>
        <begin position="320"/>
        <end position="343"/>
    </location>
</feature>
<dbReference type="RefSeq" id="WP_059139323.1">
    <property type="nucleotide sequence ID" value="NZ_LMBR01000199.1"/>
</dbReference>
<proteinExistence type="predicted"/>
<gene>
    <name evidence="2" type="ORF">ASB62_07695</name>
</gene>
<feature type="transmembrane region" description="Helical" evidence="1">
    <location>
        <begin position="215"/>
        <end position="238"/>
    </location>
</feature>
<feature type="transmembrane region" description="Helical" evidence="1">
    <location>
        <begin position="277"/>
        <end position="300"/>
    </location>
</feature>
<feature type="transmembrane region" description="Helical" evidence="1">
    <location>
        <begin position="17"/>
        <end position="37"/>
    </location>
</feature>
<feature type="transmembrane region" description="Helical" evidence="1">
    <location>
        <begin position="183"/>
        <end position="203"/>
    </location>
</feature>
<feature type="transmembrane region" description="Helical" evidence="1">
    <location>
        <begin position="244"/>
        <end position="265"/>
    </location>
</feature>
<keyword evidence="1" id="KW-1133">Transmembrane helix</keyword>
<keyword evidence="1" id="KW-0472">Membrane</keyword>
<evidence type="ECO:0000313" key="3">
    <source>
        <dbReference type="Proteomes" id="UP000053937"/>
    </source>
</evidence>
<comment type="caution">
    <text evidence="2">The sequence shown here is derived from an EMBL/GenBank/DDBJ whole genome shotgun (WGS) entry which is preliminary data.</text>
</comment>
<evidence type="ECO:0000313" key="2">
    <source>
        <dbReference type="EMBL" id="KUL22041.1"/>
    </source>
</evidence>
<dbReference type="OrthoDB" id="596792at2"/>
<dbReference type="AlphaFoldDB" id="A0A101J8G5"/>
<keyword evidence="3" id="KW-1185">Reference proteome</keyword>
<accession>A0A101J8G5</accession>
<dbReference type="Proteomes" id="UP000053937">
    <property type="component" value="Unassembled WGS sequence"/>
</dbReference>
<feature type="transmembrane region" description="Helical" evidence="1">
    <location>
        <begin position="88"/>
        <end position="107"/>
    </location>
</feature>
<feature type="transmembrane region" description="Helical" evidence="1">
    <location>
        <begin position="144"/>
        <end position="163"/>
    </location>
</feature>
<feature type="transmembrane region" description="Helical" evidence="1">
    <location>
        <begin position="374"/>
        <end position="393"/>
    </location>
</feature>
<name>A0A101J8G5_CHLLI</name>
<feature type="transmembrane region" description="Helical" evidence="1">
    <location>
        <begin position="399"/>
        <end position="415"/>
    </location>
</feature>
<dbReference type="EMBL" id="LMBR01000199">
    <property type="protein sequence ID" value="KUL22041.1"/>
    <property type="molecule type" value="Genomic_DNA"/>
</dbReference>
<evidence type="ECO:0000256" key="1">
    <source>
        <dbReference type="SAM" id="Phobius"/>
    </source>
</evidence>
<organism evidence="2 3">
    <name type="scientific">Chlorobium limicola</name>
    <dbReference type="NCBI Taxonomy" id="1092"/>
    <lineage>
        <taxon>Bacteria</taxon>
        <taxon>Pseudomonadati</taxon>
        <taxon>Chlorobiota</taxon>
        <taxon>Chlorobiia</taxon>
        <taxon>Chlorobiales</taxon>
        <taxon>Chlorobiaceae</taxon>
        <taxon>Chlorobium/Pelodictyon group</taxon>
        <taxon>Chlorobium</taxon>
    </lineage>
</organism>
<reference evidence="2 3" key="1">
    <citation type="submission" date="2015-10" db="EMBL/GenBank/DDBJ databases">
        <title>Draft Genome Sequence of Chlorobium limicola strain Frasassi Growing under Artificial Lighting in the Frasassi Cave System.</title>
        <authorList>
            <person name="Mansor M."/>
            <person name="Macalady J."/>
        </authorList>
    </citation>
    <scope>NUCLEOTIDE SEQUENCE [LARGE SCALE GENOMIC DNA]</scope>
    <source>
        <strain evidence="2 3">Frasassi</strain>
    </source>
</reference>
<keyword evidence="1" id="KW-0812">Transmembrane</keyword>